<dbReference type="InterPro" id="IPR036318">
    <property type="entry name" value="FAD-bd_PCMH-like_sf"/>
</dbReference>
<dbReference type="Gene3D" id="1.10.45.10">
    <property type="entry name" value="Vanillyl-alcohol Oxidase, Chain A, domain 4"/>
    <property type="match status" value="1"/>
</dbReference>
<organism evidence="10 11">
    <name type="scientific">Planktomarina temperata RCA23</name>
    <dbReference type="NCBI Taxonomy" id="666509"/>
    <lineage>
        <taxon>Bacteria</taxon>
        <taxon>Pseudomonadati</taxon>
        <taxon>Pseudomonadota</taxon>
        <taxon>Alphaproteobacteria</taxon>
        <taxon>Rhodobacterales</taxon>
        <taxon>Paracoccaceae</taxon>
        <taxon>Planktomarina</taxon>
    </lineage>
</organism>
<evidence type="ECO:0000256" key="4">
    <source>
        <dbReference type="ARBA" id="ARBA00022827"/>
    </source>
</evidence>
<sequence>MADYDRLKKQIEGDILNSSFDRGRYATDASIYQIMPKAVMVPKTWQDVEAALDFAKDEGISLLPRGGGTSQSGQTVNDALVIDFTKHLNNILDYDADAGTATVQPGLVLDNLNRQLKSDGWWYPVDVSTASRATLGGMAANNSCGSRSIRYGKMQDNVRALTAMTVDGTTRRFEYADTTQSLDADMRTLALQEQDEITTRFPKVQRRVGGYNIDALLGDTPHIGRLLVGSEGTLALTKSIDLKLSPVLGTKTLGVCHFPTFYAAMDAAQHIVKLGPIAVELVDHNMIQLGRDIPQFRPIVESFVQGNPAALLLVEFAETPEENKRRLNALVELMGDLGFSWTDKNKATGGVLKVEDPTFQARIWGVRTQGLNIMMSMRSEGKPVSFVEDCAVPLEHLADFTSQLTDVFHNHGTDGTWYAHASVGLLHVRPVLNLRQDLGLRQMRAIAEEAFDLVSKFKGSHSGEHGDGIVRSEFHERMYGSKMIRIFETVKDRFDPNAVLNPGKITRSPKMDERAITRWPKNYSPQTPDTVFDWNAWPGGLAGAVEMCNNNGACRKSVGGVMCPSFRVTGAEKDLTRGRANVLRLALTGQLGDDAFASNDMADAMALCVGCKACKSECPMSIDMAKMKTEVQSARAAKYGVPMREKLIAALPRMAPIASTFSPLSNFALKFGYLFGFDKTRRLPDFQKPYSGPEGGDVLLFADTFNRHFDPETLRAAERVIGATGKTVGVISAPGRPLCCGRTHLSTGQTDRAKQELQRTTDAFRAALDAGKTIVGLEPSCTLMFRDEAVNLIPEWTEAHGAQILTFAEYIMQNPPAGLDMSVLDVLVHGHCHQKAMGVAQYTVDAVKSVLGANAQMIDSSCCGMAGSFGYQVETAEVSRQMAELSLAPTVRAAPTDTIVLADGFSCRCQIKDVTERKAMNLALLMDKALQDNVTNY</sequence>
<dbReference type="InterPro" id="IPR017900">
    <property type="entry name" value="4Fe4S_Fe_S_CS"/>
</dbReference>
<dbReference type="InterPro" id="IPR016171">
    <property type="entry name" value="Vanillyl_alc_oxidase_C-sub2"/>
</dbReference>
<dbReference type="Pfam" id="PF02754">
    <property type="entry name" value="CCG"/>
    <property type="match status" value="2"/>
</dbReference>
<keyword evidence="3" id="KW-0479">Metal-binding</keyword>
<name>A0AAN0RLK3_9RHOB</name>
<dbReference type="SUPFAM" id="SSF56176">
    <property type="entry name" value="FAD-binding/transporter-associated domain-like"/>
    <property type="match status" value="1"/>
</dbReference>
<keyword evidence="2" id="KW-0285">Flavoprotein</keyword>
<dbReference type="EMBL" id="CP003984">
    <property type="protein sequence ID" value="AII88340.1"/>
    <property type="molecule type" value="Genomic_DNA"/>
</dbReference>
<dbReference type="GO" id="GO:1903457">
    <property type="term" value="P:lactate catabolic process"/>
    <property type="evidence" value="ECO:0007669"/>
    <property type="project" value="TreeGrafter"/>
</dbReference>
<evidence type="ECO:0000313" key="10">
    <source>
        <dbReference type="EMBL" id="AII88340.1"/>
    </source>
</evidence>
<dbReference type="PANTHER" id="PTHR11748:SF119">
    <property type="entry name" value="D-2-HYDROXYGLUTARATE DEHYDROGENASE"/>
    <property type="match status" value="1"/>
</dbReference>
<evidence type="ECO:0000256" key="6">
    <source>
        <dbReference type="ARBA" id="ARBA00023004"/>
    </source>
</evidence>
<dbReference type="GO" id="GO:0008720">
    <property type="term" value="F:D-lactate dehydrogenase (NAD+) activity"/>
    <property type="evidence" value="ECO:0007669"/>
    <property type="project" value="TreeGrafter"/>
</dbReference>
<reference evidence="10 11" key="1">
    <citation type="journal article" date="2014" name="ISME J.">
        <title>Adaptation of an abundant Roseobacter RCA organism to pelagic systems revealed by genomic and transcriptomic analyses.</title>
        <authorList>
            <person name="Voget S."/>
            <person name="Wemheuer B."/>
            <person name="Brinkhoff T."/>
            <person name="Vollmers J."/>
            <person name="Dietrich S."/>
            <person name="Giebel H.A."/>
            <person name="Beardsley C."/>
            <person name="Sardemann C."/>
            <person name="Bakenhus I."/>
            <person name="Billerbeck S."/>
            <person name="Daniel R."/>
            <person name="Simon M."/>
        </authorList>
    </citation>
    <scope>NUCLEOTIDE SEQUENCE [LARGE SCALE GENOMIC DNA]</scope>
    <source>
        <strain evidence="10 11">RCA23</strain>
    </source>
</reference>
<gene>
    <name evidence="10" type="primary">dld</name>
    <name evidence="10" type="ORF">RCA23_c28320</name>
</gene>
<keyword evidence="11" id="KW-1185">Reference proteome</keyword>
<keyword evidence="4" id="KW-0274">FAD</keyword>
<feature type="domain" description="FAD-binding PCMH-type" evidence="9">
    <location>
        <begin position="32"/>
        <end position="247"/>
    </location>
</feature>
<dbReference type="InterPro" id="IPR004017">
    <property type="entry name" value="Cys_rich_dom"/>
</dbReference>
<dbReference type="RefSeq" id="WP_044050903.1">
    <property type="nucleotide sequence ID" value="NZ_CP003984.1"/>
</dbReference>
<keyword evidence="7" id="KW-0411">Iron-sulfur</keyword>
<dbReference type="PROSITE" id="PS00198">
    <property type="entry name" value="4FE4S_FER_1"/>
    <property type="match status" value="1"/>
</dbReference>
<dbReference type="Pfam" id="PF01565">
    <property type="entry name" value="FAD_binding_4"/>
    <property type="match status" value="1"/>
</dbReference>
<evidence type="ECO:0000256" key="2">
    <source>
        <dbReference type="ARBA" id="ARBA00022630"/>
    </source>
</evidence>
<dbReference type="Proteomes" id="UP000028680">
    <property type="component" value="Chromosome"/>
</dbReference>
<dbReference type="PROSITE" id="PS51387">
    <property type="entry name" value="FAD_PCMH"/>
    <property type="match status" value="1"/>
</dbReference>
<dbReference type="InterPro" id="IPR004113">
    <property type="entry name" value="FAD-bd_oxidored_4_C"/>
</dbReference>
<dbReference type="GO" id="GO:0046872">
    <property type="term" value="F:metal ion binding"/>
    <property type="evidence" value="ECO:0007669"/>
    <property type="project" value="UniProtKB-KW"/>
</dbReference>
<dbReference type="Pfam" id="PF13183">
    <property type="entry name" value="Fer4_8"/>
    <property type="match status" value="1"/>
</dbReference>
<dbReference type="Gene3D" id="3.30.465.10">
    <property type="match status" value="1"/>
</dbReference>
<dbReference type="GO" id="GO:0051536">
    <property type="term" value="F:iron-sulfur cluster binding"/>
    <property type="evidence" value="ECO:0007669"/>
    <property type="project" value="UniProtKB-KW"/>
</dbReference>
<dbReference type="GO" id="GO:0004458">
    <property type="term" value="F:D-lactate dehydrogenase (cytochrome) activity"/>
    <property type="evidence" value="ECO:0007669"/>
    <property type="project" value="UniProtKB-EC"/>
</dbReference>
<dbReference type="SUPFAM" id="SSF55103">
    <property type="entry name" value="FAD-linked oxidases, C-terminal domain"/>
    <property type="match status" value="1"/>
</dbReference>
<comment type="cofactor">
    <cofactor evidence="1">
        <name>FAD</name>
        <dbReference type="ChEBI" id="CHEBI:57692"/>
    </cofactor>
</comment>
<dbReference type="PANTHER" id="PTHR11748">
    <property type="entry name" value="D-LACTATE DEHYDROGENASE"/>
    <property type="match status" value="1"/>
</dbReference>
<dbReference type="AlphaFoldDB" id="A0AAN0RLK3"/>
<evidence type="ECO:0000256" key="1">
    <source>
        <dbReference type="ARBA" id="ARBA00001974"/>
    </source>
</evidence>
<keyword evidence="5 10" id="KW-0560">Oxidoreductase</keyword>
<dbReference type="InterPro" id="IPR016166">
    <property type="entry name" value="FAD-bd_PCMH"/>
</dbReference>
<dbReference type="Pfam" id="PF02913">
    <property type="entry name" value="FAD-oxidase_C"/>
    <property type="match status" value="1"/>
</dbReference>
<dbReference type="InterPro" id="IPR016169">
    <property type="entry name" value="FAD-bd_PCMH_sub2"/>
</dbReference>
<evidence type="ECO:0000259" key="9">
    <source>
        <dbReference type="PROSITE" id="PS51387"/>
    </source>
</evidence>
<evidence type="ECO:0000256" key="5">
    <source>
        <dbReference type="ARBA" id="ARBA00023002"/>
    </source>
</evidence>
<evidence type="ECO:0000259" key="8">
    <source>
        <dbReference type="PROSITE" id="PS51379"/>
    </source>
</evidence>
<proteinExistence type="predicted"/>
<dbReference type="SUPFAM" id="SSF46548">
    <property type="entry name" value="alpha-helical ferredoxin"/>
    <property type="match status" value="1"/>
</dbReference>
<dbReference type="PROSITE" id="PS51379">
    <property type="entry name" value="4FE4S_FER_2"/>
    <property type="match status" value="1"/>
</dbReference>
<evidence type="ECO:0000256" key="3">
    <source>
        <dbReference type="ARBA" id="ARBA00022723"/>
    </source>
</evidence>
<dbReference type="Gene3D" id="3.30.70.2740">
    <property type="match status" value="1"/>
</dbReference>
<evidence type="ECO:0000256" key="7">
    <source>
        <dbReference type="ARBA" id="ARBA00023014"/>
    </source>
</evidence>
<feature type="domain" description="4Fe-4S ferredoxin-type" evidence="8">
    <location>
        <begin position="598"/>
        <end position="630"/>
    </location>
</feature>
<accession>A0AAN0RLK3</accession>
<dbReference type="KEGG" id="ptp:RCA23_c28320"/>
<evidence type="ECO:0000313" key="11">
    <source>
        <dbReference type="Proteomes" id="UP000028680"/>
    </source>
</evidence>
<protein>
    <submittedName>
        <fullName evidence="10">D-lactate dehydrogenase Dld</fullName>
        <ecNumber evidence="10">1.1.2.4</ecNumber>
    </submittedName>
</protein>
<dbReference type="InterPro" id="IPR017896">
    <property type="entry name" value="4Fe4S_Fe-S-bd"/>
</dbReference>
<dbReference type="EC" id="1.1.2.4" evidence="10"/>
<dbReference type="GO" id="GO:0071949">
    <property type="term" value="F:FAD binding"/>
    <property type="evidence" value="ECO:0007669"/>
    <property type="project" value="InterPro"/>
</dbReference>
<dbReference type="InterPro" id="IPR006094">
    <property type="entry name" value="Oxid_FAD_bind_N"/>
</dbReference>
<dbReference type="InterPro" id="IPR016164">
    <property type="entry name" value="FAD-linked_Oxase-like_C"/>
</dbReference>
<keyword evidence="6" id="KW-0408">Iron</keyword>